<dbReference type="GO" id="GO:0019843">
    <property type="term" value="F:rRNA binding"/>
    <property type="evidence" value="ECO:0007669"/>
    <property type="project" value="InterPro"/>
</dbReference>
<evidence type="ECO:0000256" key="4">
    <source>
        <dbReference type="ARBA" id="ARBA00020522"/>
    </source>
</evidence>
<feature type="compositionally biased region" description="Acidic residues" evidence="8">
    <location>
        <begin position="13"/>
        <end position="22"/>
    </location>
</feature>
<evidence type="ECO:0000256" key="7">
    <source>
        <dbReference type="ARBA" id="ARBA00080845"/>
    </source>
</evidence>
<protein>
    <recommendedName>
        <fullName evidence="4">Ribosome biogenesis protein BRX1 homolog</fullName>
    </recommendedName>
    <alternativeName>
        <fullName evidence="7">Brix domain-containing protein 2 homolog</fullName>
    </alternativeName>
</protein>
<comment type="similarity">
    <text evidence="3">Belongs to the BRX1 family.</text>
</comment>
<dbReference type="GO" id="GO:0000027">
    <property type="term" value="P:ribosomal large subunit assembly"/>
    <property type="evidence" value="ECO:0007669"/>
    <property type="project" value="TreeGrafter"/>
</dbReference>
<evidence type="ECO:0000256" key="3">
    <source>
        <dbReference type="ARBA" id="ARBA00006369"/>
    </source>
</evidence>
<gene>
    <name evidence="10" type="ORF">DSTB1V02_LOCUS397</name>
</gene>
<dbReference type="Pfam" id="PF04427">
    <property type="entry name" value="Brix"/>
    <property type="match status" value="1"/>
</dbReference>
<evidence type="ECO:0000256" key="1">
    <source>
        <dbReference type="ARBA" id="ARBA00003439"/>
    </source>
</evidence>
<evidence type="ECO:0000313" key="11">
    <source>
        <dbReference type="Proteomes" id="UP000677054"/>
    </source>
</evidence>
<sequence>MAPPRKRKRVSADEESDSDDERENALPTVRSSDEPPPKKTKWINRQRVLVFASRGITFLQRHFMEDLRRLLPHSKPEAKKEKKESLIAINEICEMKNCNKCMYFEGKKKQDLYLWMSNVSQGPSMKFLVENINTMKELKLTGNCLKGSRALLAFNEEFNSAPQYCLMKEMLTQVFGTPHHHPKSQPFIDHVFTFCIVDKRIWVRNYQICEEDGSLIEIGPRFVLNPIKILEGSLWGQTLWENPDYVSPNIRRRMLKIAKSGRYMDKLMQKKSLEKRRPAVSYPVDKSMDVFSS</sequence>
<evidence type="ECO:0000256" key="6">
    <source>
        <dbReference type="ARBA" id="ARBA00023242"/>
    </source>
</evidence>
<evidence type="ECO:0000256" key="8">
    <source>
        <dbReference type="SAM" id="MobiDB-lite"/>
    </source>
</evidence>
<evidence type="ECO:0000313" key="10">
    <source>
        <dbReference type="EMBL" id="CAD7240373.1"/>
    </source>
</evidence>
<dbReference type="PROSITE" id="PS50833">
    <property type="entry name" value="BRIX"/>
    <property type="match status" value="1"/>
</dbReference>
<dbReference type="InterPro" id="IPR026532">
    <property type="entry name" value="BRX1"/>
</dbReference>
<dbReference type="Gene3D" id="3.40.50.10480">
    <property type="entry name" value="Probable brix-domain ribosomal biogenesis protein"/>
    <property type="match status" value="1"/>
</dbReference>
<evidence type="ECO:0000259" key="9">
    <source>
        <dbReference type="PROSITE" id="PS50833"/>
    </source>
</evidence>
<feature type="domain" description="Brix" evidence="9">
    <location>
        <begin position="46"/>
        <end position="235"/>
    </location>
</feature>
<evidence type="ECO:0000256" key="5">
    <source>
        <dbReference type="ARBA" id="ARBA00022517"/>
    </source>
</evidence>
<dbReference type="GO" id="GO:0005730">
    <property type="term" value="C:nucleolus"/>
    <property type="evidence" value="ECO:0007669"/>
    <property type="project" value="UniProtKB-SubCell"/>
</dbReference>
<feature type="region of interest" description="Disordered" evidence="8">
    <location>
        <begin position="1"/>
        <end position="39"/>
    </location>
</feature>
<dbReference type="PANTHER" id="PTHR13634:SF0">
    <property type="entry name" value="RIBOSOME BIOGENESIS PROTEIN BRX1 HOMOLOG"/>
    <property type="match status" value="1"/>
</dbReference>
<dbReference type="FunFam" id="3.40.50.10480:FF:000003">
    <property type="entry name" value="Ribosome biogenesis protein BRX1"/>
    <property type="match status" value="1"/>
</dbReference>
<dbReference type="AlphaFoldDB" id="A0A7R8X4I5"/>
<accession>A0A7R8X4I5</accession>
<organism evidence="10">
    <name type="scientific">Darwinula stevensoni</name>
    <dbReference type="NCBI Taxonomy" id="69355"/>
    <lineage>
        <taxon>Eukaryota</taxon>
        <taxon>Metazoa</taxon>
        <taxon>Ecdysozoa</taxon>
        <taxon>Arthropoda</taxon>
        <taxon>Crustacea</taxon>
        <taxon>Oligostraca</taxon>
        <taxon>Ostracoda</taxon>
        <taxon>Podocopa</taxon>
        <taxon>Podocopida</taxon>
        <taxon>Darwinulocopina</taxon>
        <taxon>Darwinuloidea</taxon>
        <taxon>Darwinulidae</taxon>
        <taxon>Darwinula</taxon>
    </lineage>
</organism>
<dbReference type="InterPro" id="IPR007109">
    <property type="entry name" value="Brix"/>
</dbReference>
<dbReference type="GO" id="GO:0006364">
    <property type="term" value="P:rRNA processing"/>
    <property type="evidence" value="ECO:0007669"/>
    <property type="project" value="InterPro"/>
</dbReference>
<dbReference type="EMBL" id="CAJPEV010000027">
    <property type="protein sequence ID" value="CAG0879034.1"/>
    <property type="molecule type" value="Genomic_DNA"/>
</dbReference>
<keyword evidence="5" id="KW-0690">Ribosome biogenesis</keyword>
<dbReference type="OrthoDB" id="1638493at2759"/>
<dbReference type="Proteomes" id="UP000677054">
    <property type="component" value="Unassembled WGS sequence"/>
</dbReference>
<dbReference type="PANTHER" id="PTHR13634">
    <property type="entry name" value="RIBOSOME BIOGENESIS PROTEIN BRIX"/>
    <property type="match status" value="1"/>
</dbReference>
<comment type="subcellular location">
    <subcellularLocation>
        <location evidence="2">Nucleus</location>
        <location evidence="2">Nucleolus</location>
    </subcellularLocation>
</comment>
<name>A0A7R8X4I5_9CRUS</name>
<dbReference type="EMBL" id="LR899544">
    <property type="protein sequence ID" value="CAD7240373.1"/>
    <property type="molecule type" value="Genomic_DNA"/>
</dbReference>
<comment type="function">
    <text evidence="1">Required for biogenesis of the 60S ribosomal subunit.</text>
</comment>
<dbReference type="SUPFAM" id="SSF52954">
    <property type="entry name" value="Class II aaRS ABD-related"/>
    <property type="match status" value="1"/>
</dbReference>
<keyword evidence="11" id="KW-1185">Reference proteome</keyword>
<proteinExistence type="inferred from homology"/>
<dbReference type="SMART" id="SM00879">
    <property type="entry name" value="Brix"/>
    <property type="match status" value="1"/>
</dbReference>
<keyword evidence="6" id="KW-0539">Nucleus</keyword>
<evidence type="ECO:0000256" key="2">
    <source>
        <dbReference type="ARBA" id="ARBA00004604"/>
    </source>
</evidence>
<reference evidence="10" key="1">
    <citation type="submission" date="2020-11" db="EMBL/GenBank/DDBJ databases">
        <authorList>
            <person name="Tran Van P."/>
        </authorList>
    </citation>
    <scope>NUCLEOTIDE SEQUENCE</scope>
</reference>